<proteinExistence type="predicted"/>
<dbReference type="AlphaFoldDB" id="A0A1I7RP92"/>
<dbReference type="Proteomes" id="UP000659654">
    <property type="component" value="Unassembled WGS sequence"/>
</dbReference>
<evidence type="ECO:0000313" key="3">
    <source>
        <dbReference type="Proteomes" id="UP000659654"/>
    </source>
</evidence>
<dbReference type="EMBL" id="CAJFDI010000002">
    <property type="protein sequence ID" value="CAD5214759.1"/>
    <property type="molecule type" value="Genomic_DNA"/>
</dbReference>
<gene>
    <name evidence="1" type="ORF">BXYJ_LOCUS3690</name>
</gene>
<evidence type="ECO:0000313" key="2">
    <source>
        <dbReference type="Proteomes" id="UP000095284"/>
    </source>
</evidence>
<protein>
    <submittedName>
        <fullName evidence="1">(pine wood nematode) hypothetical protein</fullName>
    </submittedName>
</protein>
<accession>A0A1I7RP92</accession>
<evidence type="ECO:0000313" key="1">
    <source>
        <dbReference type="EMBL" id="CAD5214759.1"/>
    </source>
</evidence>
<reference evidence="4" key="1">
    <citation type="submission" date="2016-11" db="UniProtKB">
        <authorList>
            <consortium name="WormBaseParasite"/>
        </authorList>
    </citation>
    <scope>IDENTIFICATION</scope>
</reference>
<keyword evidence="3" id="KW-1185">Reference proteome</keyword>
<organism evidence="2 4">
    <name type="scientific">Bursaphelenchus xylophilus</name>
    <name type="common">Pinewood nematode worm</name>
    <name type="synonym">Aphelenchoides xylophilus</name>
    <dbReference type="NCBI Taxonomy" id="6326"/>
    <lineage>
        <taxon>Eukaryota</taxon>
        <taxon>Metazoa</taxon>
        <taxon>Ecdysozoa</taxon>
        <taxon>Nematoda</taxon>
        <taxon>Chromadorea</taxon>
        <taxon>Rhabditida</taxon>
        <taxon>Tylenchina</taxon>
        <taxon>Tylenchomorpha</taxon>
        <taxon>Aphelenchoidea</taxon>
        <taxon>Aphelenchoididae</taxon>
        <taxon>Bursaphelenchus</taxon>
    </lineage>
</organism>
<dbReference type="EMBL" id="CAJFCV020000002">
    <property type="protein sequence ID" value="CAG9095618.1"/>
    <property type="molecule type" value="Genomic_DNA"/>
</dbReference>
<sequence>MAERANFMRKEGNTRPNLNSLPLGCYQQYALDIGNHDFLRSFFLCRRSLSSVLPVIENCWISSSINGLSFSNKRNGFPLCDGPTASWVLCYTKPSKINLVLNEYVRKLDELLTGAKKISHLYIHPDIYSVVLIRLLSKCGKIESLECMSTLLKAREMKGLELNEFIGLVDDGLDFENLKGVKIKKLDIAAPSVDLRKLNTTLEGTEEMTISEFTFLALESTDFLKFNQFIPSLRKISVVISQVIPIEIIGNYVGNFVDKCFDLSKIKDVTLPEILFRYQLSIDIFNIENDYHAEIMNLEKEGVTIEQTLKENVDVSIEEYRIKWKKDKVELDLTLTLNVYQEHALKQIVEDCGINDEDFNEVGSDYSDFDGDY</sequence>
<dbReference type="Proteomes" id="UP000582659">
    <property type="component" value="Unassembled WGS sequence"/>
</dbReference>
<evidence type="ECO:0000313" key="4">
    <source>
        <dbReference type="WBParaSite" id="BXY_0253300.1"/>
    </source>
</evidence>
<dbReference type="WBParaSite" id="BXY_0253300.1">
    <property type="protein sequence ID" value="BXY_0253300.1"/>
    <property type="gene ID" value="BXY_0253300"/>
</dbReference>
<reference evidence="1" key="2">
    <citation type="submission" date="2020-09" db="EMBL/GenBank/DDBJ databases">
        <authorList>
            <person name="Kikuchi T."/>
        </authorList>
    </citation>
    <scope>NUCLEOTIDE SEQUENCE</scope>
    <source>
        <strain evidence="1">Ka4C1</strain>
    </source>
</reference>
<name>A0A1I7RP92_BURXY</name>
<dbReference type="Proteomes" id="UP000095284">
    <property type="component" value="Unplaced"/>
</dbReference>